<accession>A0A4P7XFA8</accession>
<dbReference type="KEGG" id="hmi:soil367_06650"/>
<keyword evidence="2" id="KW-1185">Reference proteome</keyword>
<evidence type="ECO:0000313" key="1">
    <source>
        <dbReference type="EMBL" id="QCF25618.1"/>
    </source>
</evidence>
<evidence type="ECO:0000313" key="2">
    <source>
        <dbReference type="Proteomes" id="UP000298049"/>
    </source>
</evidence>
<organism evidence="1 2">
    <name type="scientific">Hydrocarboniclastica marina</name>
    <dbReference type="NCBI Taxonomy" id="2259620"/>
    <lineage>
        <taxon>Bacteria</taxon>
        <taxon>Pseudomonadati</taxon>
        <taxon>Pseudomonadota</taxon>
        <taxon>Gammaproteobacteria</taxon>
        <taxon>Alteromonadales</taxon>
        <taxon>Alteromonadaceae</taxon>
        <taxon>Hydrocarboniclastica</taxon>
    </lineage>
</organism>
<dbReference type="AlphaFoldDB" id="A0A4P7XFA8"/>
<gene>
    <name evidence="1" type="ORF">soil367_06650</name>
</gene>
<dbReference type="Proteomes" id="UP000298049">
    <property type="component" value="Chromosome"/>
</dbReference>
<name>A0A4P7XFA8_9ALTE</name>
<reference evidence="1 2" key="1">
    <citation type="submission" date="2018-07" db="EMBL/GenBank/DDBJ databases">
        <title>Marsedoiliclastica nanhaica gen. nov. sp. nov., a novel marine hydrocarbonoclastic bacterium isolated from an in-situ enriched hydrocarbon-degrading consortium in deep-sea sediment.</title>
        <authorList>
            <person name="Dong C."/>
            <person name="Ma T."/>
            <person name="Liu R."/>
            <person name="Shao Z."/>
        </authorList>
    </citation>
    <scope>NUCLEOTIDE SEQUENCE [LARGE SCALE GENOMIC DNA]</scope>
    <source>
        <strain evidence="2">soil36-7</strain>
    </source>
</reference>
<sequence>MIFLAQTYTGLLDFTSVRAAGLSFDTFNLARSPHLCRKAPRQGGSSREAGRVRYLCQPVRTKRAEIQ</sequence>
<dbReference type="EMBL" id="CP031093">
    <property type="protein sequence ID" value="QCF25618.1"/>
    <property type="molecule type" value="Genomic_DNA"/>
</dbReference>
<proteinExistence type="predicted"/>
<protein>
    <submittedName>
        <fullName evidence="1">Uncharacterized protein</fullName>
    </submittedName>
</protein>